<sequence>QTPYSILFEVRYRIEQSSHLQKIKQLKLLIGTQCKEKIIRQTVNLELILKLAHELALEKKSNNTVTILVLIFERNEVKPFSIIEIDDIHQLAIKNGGDLIFKNDIVLKPSNLFKILIERIFRHWNLSLKSARRMIIDLYLLEAVDHMYDLKIYNIEDRLAIYPKYYIKPQNIENNLTLKGSVNYLTTERSEATITLLQARQNLSNNCVFCAVEAKKDESFAQGAGELLGQMKILHMRE</sequence>
<comment type="caution">
    <text evidence="1">The sequence shown here is derived from an EMBL/GenBank/DDBJ whole genome shotgun (WGS) entry which is preliminary data.</text>
</comment>
<protein>
    <submittedName>
        <fullName evidence="1">32955_t:CDS:1</fullName>
    </submittedName>
</protein>
<feature type="non-terminal residue" evidence="1">
    <location>
        <position position="238"/>
    </location>
</feature>
<dbReference type="Proteomes" id="UP000789920">
    <property type="component" value="Unassembled WGS sequence"/>
</dbReference>
<proteinExistence type="predicted"/>
<accession>A0ACA9S5W3</accession>
<dbReference type="EMBL" id="CAJVQC010094625">
    <property type="protein sequence ID" value="CAG8827920.1"/>
    <property type="molecule type" value="Genomic_DNA"/>
</dbReference>
<name>A0ACA9S5W3_9GLOM</name>
<keyword evidence="2" id="KW-1185">Reference proteome</keyword>
<evidence type="ECO:0000313" key="1">
    <source>
        <dbReference type="EMBL" id="CAG8827920.1"/>
    </source>
</evidence>
<organism evidence="1 2">
    <name type="scientific">Racocetra persica</name>
    <dbReference type="NCBI Taxonomy" id="160502"/>
    <lineage>
        <taxon>Eukaryota</taxon>
        <taxon>Fungi</taxon>
        <taxon>Fungi incertae sedis</taxon>
        <taxon>Mucoromycota</taxon>
        <taxon>Glomeromycotina</taxon>
        <taxon>Glomeromycetes</taxon>
        <taxon>Diversisporales</taxon>
        <taxon>Gigasporaceae</taxon>
        <taxon>Racocetra</taxon>
    </lineage>
</organism>
<evidence type="ECO:0000313" key="2">
    <source>
        <dbReference type="Proteomes" id="UP000789920"/>
    </source>
</evidence>
<reference evidence="1" key="1">
    <citation type="submission" date="2021-06" db="EMBL/GenBank/DDBJ databases">
        <authorList>
            <person name="Kallberg Y."/>
            <person name="Tangrot J."/>
            <person name="Rosling A."/>
        </authorList>
    </citation>
    <scope>NUCLEOTIDE SEQUENCE</scope>
    <source>
        <strain evidence="1">MA461A</strain>
    </source>
</reference>
<gene>
    <name evidence="1" type="ORF">RPERSI_LOCUS27100</name>
</gene>
<feature type="non-terminal residue" evidence="1">
    <location>
        <position position="1"/>
    </location>
</feature>